<evidence type="ECO:0000256" key="2">
    <source>
        <dbReference type="SAM" id="SignalP"/>
    </source>
</evidence>
<dbReference type="KEGG" id="bxe:Bxe_C1153"/>
<feature type="signal peptide" evidence="2">
    <location>
        <begin position="1"/>
        <end position="26"/>
    </location>
</feature>
<dbReference type="eggNOG" id="COG3539">
    <property type="taxonomic scope" value="Bacteria"/>
</dbReference>
<dbReference type="RefSeq" id="WP_011494265.1">
    <property type="nucleotide sequence ID" value="NC_007953.1"/>
</dbReference>
<gene>
    <name evidence="4" type="ORF">Bxe_C1153</name>
</gene>
<keyword evidence="5" id="KW-1185">Reference proteome</keyword>
<dbReference type="InterPro" id="IPR036937">
    <property type="entry name" value="Adhesion_dom_fimbrial_sf"/>
</dbReference>
<dbReference type="STRING" id="266265.Bxe_C1153"/>
<dbReference type="SUPFAM" id="SSF49401">
    <property type="entry name" value="Bacterial adhesins"/>
    <property type="match status" value="1"/>
</dbReference>
<dbReference type="OrthoDB" id="8656135at2"/>
<evidence type="ECO:0000313" key="5">
    <source>
        <dbReference type="Proteomes" id="UP000001817"/>
    </source>
</evidence>
<evidence type="ECO:0000259" key="3">
    <source>
        <dbReference type="Pfam" id="PF00419"/>
    </source>
</evidence>
<dbReference type="GO" id="GO:0009289">
    <property type="term" value="C:pilus"/>
    <property type="evidence" value="ECO:0007669"/>
    <property type="project" value="UniProtKB-SubCell"/>
</dbReference>
<dbReference type="EMBL" id="CP000272">
    <property type="protein sequence ID" value="ABE37018.1"/>
    <property type="molecule type" value="Genomic_DNA"/>
</dbReference>
<name>Q13FX1_PARXL</name>
<feature type="chain" id="PRO_5004182168" evidence="2">
    <location>
        <begin position="27"/>
        <end position="186"/>
    </location>
</feature>
<dbReference type="Proteomes" id="UP000001817">
    <property type="component" value="Chromosome 3"/>
</dbReference>
<dbReference type="Pfam" id="PF00419">
    <property type="entry name" value="Fimbrial"/>
    <property type="match status" value="1"/>
</dbReference>
<protein>
    <submittedName>
        <fullName evidence="4">Fimbrial protein</fullName>
    </submittedName>
</protein>
<keyword evidence="1 2" id="KW-0732">Signal</keyword>
<reference evidence="4 5" key="1">
    <citation type="journal article" date="2006" name="Proc. Natl. Acad. Sci. U.S.A.">
        <title>Burkholderia xenovorans LB400 harbors a multi-replicon, 9.73-Mbp genome shaped for versatility.</title>
        <authorList>
            <person name="Chain P.S."/>
            <person name="Denef V.J."/>
            <person name="Konstantinidis K.T."/>
            <person name="Vergez L.M."/>
            <person name="Agullo L."/>
            <person name="Reyes V.L."/>
            <person name="Hauser L."/>
            <person name="Cordova M."/>
            <person name="Gomez L."/>
            <person name="Gonzalez M."/>
            <person name="Land M."/>
            <person name="Lao V."/>
            <person name="Larimer F."/>
            <person name="LiPuma J.J."/>
            <person name="Mahenthiralingam E."/>
            <person name="Malfatti S.A."/>
            <person name="Marx C.J."/>
            <person name="Parnell J.J."/>
            <person name="Ramette A."/>
            <person name="Richardson P."/>
            <person name="Seeger M."/>
            <person name="Smith D."/>
            <person name="Spilker T."/>
            <person name="Sul W.J."/>
            <person name="Tsoi T.V."/>
            <person name="Ulrich L.E."/>
            <person name="Zhulin I.B."/>
            <person name="Tiedje J.M."/>
        </authorList>
    </citation>
    <scope>NUCLEOTIDE SEQUENCE [LARGE SCALE GENOMIC DNA]</scope>
    <source>
        <strain evidence="4 5">LB400</strain>
    </source>
</reference>
<evidence type="ECO:0000256" key="1">
    <source>
        <dbReference type="ARBA" id="ARBA00022729"/>
    </source>
</evidence>
<feature type="domain" description="Fimbrial-type adhesion" evidence="3">
    <location>
        <begin position="31"/>
        <end position="184"/>
    </location>
</feature>
<dbReference type="InterPro" id="IPR000259">
    <property type="entry name" value="Adhesion_dom_fimbrial"/>
</dbReference>
<organism evidence="4 5">
    <name type="scientific">Paraburkholderia xenovorans (strain LB400)</name>
    <dbReference type="NCBI Taxonomy" id="266265"/>
    <lineage>
        <taxon>Bacteria</taxon>
        <taxon>Pseudomonadati</taxon>
        <taxon>Pseudomonadota</taxon>
        <taxon>Betaproteobacteria</taxon>
        <taxon>Burkholderiales</taxon>
        <taxon>Burkholderiaceae</taxon>
        <taxon>Paraburkholderia</taxon>
    </lineage>
</organism>
<proteinExistence type="predicted"/>
<dbReference type="KEGG" id="bxb:DR64_8649"/>
<dbReference type="InterPro" id="IPR008966">
    <property type="entry name" value="Adhesion_dom_sf"/>
</dbReference>
<dbReference type="GO" id="GO:0043709">
    <property type="term" value="P:cell adhesion involved in single-species biofilm formation"/>
    <property type="evidence" value="ECO:0007669"/>
    <property type="project" value="TreeGrafter"/>
</dbReference>
<dbReference type="PANTHER" id="PTHR33420">
    <property type="entry name" value="FIMBRIAL SUBUNIT ELFA-RELATED"/>
    <property type="match status" value="1"/>
</dbReference>
<dbReference type="Gene3D" id="2.60.40.1090">
    <property type="entry name" value="Fimbrial-type adhesion domain"/>
    <property type="match status" value="1"/>
</dbReference>
<evidence type="ECO:0000313" key="4">
    <source>
        <dbReference type="EMBL" id="ABE37018.1"/>
    </source>
</evidence>
<dbReference type="InterPro" id="IPR050263">
    <property type="entry name" value="Bact_Fimbrial_Adh_Pro"/>
</dbReference>
<dbReference type="AlphaFoldDB" id="Q13FX1"/>
<accession>Q13FX1</accession>
<sequence>MNKKYAMTVLGALAAATMALSSSAQASDGVITFNGKVVDQTCNVAVNGGPATSTVTLPTVATGLLVNSQTAGDTDFTVAVSGCTGAARPAAVRTFFEAGPTLDTANDYTLLNTAGTPAKNVRVQLAYADGSGLKVGDSSQHSATAVATDSGGATMHYIARYYKVGSGAPGAGDVTSSVTYSIEYVL</sequence>
<dbReference type="PATRIC" id="fig|266265.5.peg.8906"/>
<dbReference type="PANTHER" id="PTHR33420:SF3">
    <property type="entry name" value="FIMBRIAL SUBUNIT ELFA"/>
    <property type="match status" value="1"/>
</dbReference>